<protein>
    <submittedName>
        <fullName evidence="2">Uncharacterized protein</fullName>
    </submittedName>
</protein>
<comment type="caution">
    <text evidence="2">The sequence shown here is derived from an EMBL/GenBank/DDBJ whole genome shotgun (WGS) entry which is preliminary data.</text>
</comment>
<dbReference type="Proteomes" id="UP000275048">
    <property type="component" value="Unassembled WGS sequence"/>
</dbReference>
<dbReference type="EMBL" id="RHHB01000025">
    <property type="protein sequence ID" value="RNB47423.1"/>
    <property type="molecule type" value="Genomic_DNA"/>
</dbReference>
<feature type="transmembrane region" description="Helical" evidence="1">
    <location>
        <begin position="41"/>
        <end position="58"/>
    </location>
</feature>
<evidence type="ECO:0000313" key="3">
    <source>
        <dbReference type="Proteomes" id="UP000275048"/>
    </source>
</evidence>
<dbReference type="AlphaFoldDB" id="A0A3M8A850"/>
<sequence length="241" mass="26656">MTVVLCLAVIGGAALLVAFTVGTGAAPDTLRFEVAKSSFQVFSVAVIGAVISLVTSYLQERQSDKRLSEAFARDLQAKEDDAVRDVLTNTIQSYNRVKRARRLMYAKTYDAGDGTMRLGVYDEYIDVLMNEQLEFERLKRMSRSVPLLSGVSIDIQGKKVPLHALFGSVEDYLNGVLDEYKTHRNTVALATDGASLHGLPATQRFLSGDDFWPRMADKVRNVEIALRGQLMRPDPRTGSGY</sequence>
<keyword evidence="1" id="KW-1133">Transmembrane helix</keyword>
<evidence type="ECO:0000256" key="1">
    <source>
        <dbReference type="SAM" id="Phobius"/>
    </source>
</evidence>
<proteinExistence type="predicted"/>
<reference evidence="2 3" key="1">
    <citation type="submission" date="2018-10" db="EMBL/GenBank/DDBJ databases">
        <title>Isolation, diversity and antibacterial activity of antinobacteria from the wheat rhizosphere soil.</title>
        <authorList>
            <person name="Sun T."/>
        </authorList>
    </citation>
    <scope>NUCLEOTIDE SEQUENCE [LARGE SCALE GENOMIC DNA]</scope>
    <source>
        <strain evidence="2 3">SJ-23</strain>
    </source>
</reference>
<keyword evidence="1" id="KW-0812">Transmembrane</keyword>
<organism evidence="2 3">
    <name type="scientific">Agromyces tardus</name>
    <dbReference type="NCBI Taxonomy" id="2583849"/>
    <lineage>
        <taxon>Bacteria</taxon>
        <taxon>Bacillati</taxon>
        <taxon>Actinomycetota</taxon>
        <taxon>Actinomycetes</taxon>
        <taxon>Micrococcales</taxon>
        <taxon>Microbacteriaceae</taxon>
        <taxon>Agromyces</taxon>
    </lineage>
</organism>
<keyword evidence="3" id="KW-1185">Reference proteome</keyword>
<keyword evidence="1" id="KW-0472">Membrane</keyword>
<name>A0A3M8A850_9MICO</name>
<gene>
    <name evidence="2" type="ORF">EDM22_12395</name>
</gene>
<accession>A0A3M8A850</accession>
<evidence type="ECO:0000313" key="2">
    <source>
        <dbReference type="EMBL" id="RNB47423.1"/>
    </source>
</evidence>